<reference evidence="3" key="1">
    <citation type="submission" date="2010-08" db="EMBL/GenBank/DDBJ databases">
        <authorList>
            <consortium name="Caenorhabditis japonica Sequencing Consortium"/>
            <person name="Wilson R.K."/>
        </authorList>
    </citation>
    <scope>NUCLEOTIDE SEQUENCE [LARGE SCALE GENOMIC DNA]</scope>
    <source>
        <strain evidence="3">DF5081</strain>
    </source>
</reference>
<feature type="region of interest" description="Disordered" evidence="1">
    <location>
        <begin position="1"/>
        <end position="35"/>
    </location>
</feature>
<reference evidence="2" key="2">
    <citation type="submission" date="2022-06" db="UniProtKB">
        <authorList>
            <consortium name="EnsemblMetazoa"/>
        </authorList>
    </citation>
    <scope>IDENTIFICATION</scope>
    <source>
        <strain evidence="2">DF5081</strain>
    </source>
</reference>
<name>A0A8R1ILZ9_CAEJA</name>
<feature type="compositionally biased region" description="Polar residues" evidence="1">
    <location>
        <begin position="1"/>
        <end position="11"/>
    </location>
</feature>
<evidence type="ECO:0000256" key="1">
    <source>
        <dbReference type="SAM" id="MobiDB-lite"/>
    </source>
</evidence>
<dbReference type="Proteomes" id="UP000005237">
    <property type="component" value="Unassembled WGS sequence"/>
</dbReference>
<organism evidence="2 3">
    <name type="scientific">Caenorhabditis japonica</name>
    <dbReference type="NCBI Taxonomy" id="281687"/>
    <lineage>
        <taxon>Eukaryota</taxon>
        <taxon>Metazoa</taxon>
        <taxon>Ecdysozoa</taxon>
        <taxon>Nematoda</taxon>
        <taxon>Chromadorea</taxon>
        <taxon>Rhabditida</taxon>
        <taxon>Rhabditina</taxon>
        <taxon>Rhabditomorpha</taxon>
        <taxon>Rhabditoidea</taxon>
        <taxon>Rhabditidae</taxon>
        <taxon>Peloderinae</taxon>
        <taxon>Caenorhabditis</taxon>
    </lineage>
</organism>
<proteinExistence type="predicted"/>
<keyword evidence="3" id="KW-1185">Reference proteome</keyword>
<protein>
    <submittedName>
        <fullName evidence="2">Uncharacterized protein</fullName>
    </submittedName>
</protein>
<dbReference type="AlphaFoldDB" id="A0A8R1ILZ9"/>
<evidence type="ECO:0000313" key="2">
    <source>
        <dbReference type="EnsemblMetazoa" id="CJA39202a.1"/>
    </source>
</evidence>
<dbReference type="EnsemblMetazoa" id="CJA39202a.1">
    <property type="protein sequence ID" value="CJA39202a.1"/>
    <property type="gene ID" value="WBGene00215049"/>
</dbReference>
<sequence length="104" mass="11724">MQKSFETSQSPFERPEGKLGSPIQEEGRSWRRKGQEQEYVVVGKGQGAIIYNLVTPSVASKRLKERSSLAKAELKELQAKGLFVHHHEHVMYTGTTKEADVIVE</sequence>
<evidence type="ECO:0000313" key="3">
    <source>
        <dbReference type="Proteomes" id="UP000005237"/>
    </source>
</evidence>
<dbReference type="Gene3D" id="1.10.10.10">
    <property type="entry name" value="Winged helix-like DNA-binding domain superfamily/Winged helix DNA-binding domain"/>
    <property type="match status" value="1"/>
</dbReference>
<dbReference type="InterPro" id="IPR036388">
    <property type="entry name" value="WH-like_DNA-bd_sf"/>
</dbReference>
<feature type="compositionally biased region" description="Basic and acidic residues" evidence="1">
    <location>
        <begin position="25"/>
        <end position="35"/>
    </location>
</feature>
<accession>A0A8R1ILZ9</accession>